<reference evidence="5 6" key="1">
    <citation type="journal article" date="2015" name="Antonie Van Leeuwenhoek">
        <title>Prauserella endophytica sp. nov., an endophytic actinobacterium isolated from Tamarix taklamakanensis.</title>
        <authorList>
            <person name="Liu J.M."/>
            <person name="Habden X."/>
            <person name="Guo L."/>
            <person name="Tuo L."/>
            <person name="Jiang Z.K."/>
            <person name="Liu S.W."/>
            <person name="Liu X.F."/>
            <person name="Chen L."/>
            <person name="Li R.F."/>
            <person name="Zhang Y.Q."/>
            <person name="Sun C.H."/>
        </authorList>
    </citation>
    <scope>NUCLEOTIDE SEQUENCE [LARGE SCALE GENOMIC DNA]</scope>
    <source>
        <strain evidence="5 6">CGMCC 4.7182</strain>
    </source>
</reference>
<keyword evidence="1" id="KW-0805">Transcription regulation</keyword>
<dbReference type="EMBL" id="SWMS01000008">
    <property type="protein sequence ID" value="TKG70620.1"/>
    <property type="molecule type" value="Genomic_DNA"/>
</dbReference>
<dbReference type="SMART" id="SM00342">
    <property type="entry name" value="HTH_ARAC"/>
    <property type="match status" value="1"/>
</dbReference>
<keyword evidence="6" id="KW-1185">Reference proteome</keyword>
<evidence type="ECO:0000256" key="1">
    <source>
        <dbReference type="ARBA" id="ARBA00023015"/>
    </source>
</evidence>
<evidence type="ECO:0000313" key="6">
    <source>
        <dbReference type="Proteomes" id="UP000309992"/>
    </source>
</evidence>
<dbReference type="Pfam" id="PF14525">
    <property type="entry name" value="AraC_binding_2"/>
    <property type="match status" value="1"/>
</dbReference>
<dbReference type="RefSeq" id="WP_112273768.1">
    <property type="nucleotide sequence ID" value="NZ_SWMS01000008.1"/>
</dbReference>
<evidence type="ECO:0000259" key="4">
    <source>
        <dbReference type="PROSITE" id="PS01124"/>
    </source>
</evidence>
<dbReference type="InterPro" id="IPR050204">
    <property type="entry name" value="AraC_XylS_family_regulators"/>
</dbReference>
<accession>A0ABY2S497</accession>
<gene>
    <name evidence="5" type="ORF">FCN18_17280</name>
</gene>
<dbReference type="Pfam" id="PF12833">
    <property type="entry name" value="HTH_18"/>
    <property type="match status" value="1"/>
</dbReference>
<proteinExistence type="predicted"/>
<feature type="domain" description="HTH araC/xylS-type" evidence="4">
    <location>
        <begin position="212"/>
        <end position="313"/>
    </location>
</feature>
<dbReference type="InterPro" id="IPR020449">
    <property type="entry name" value="Tscrpt_reg_AraC-type_HTH"/>
</dbReference>
<dbReference type="PROSITE" id="PS01124">
    <property type="entry name" value="HTH_ARAC_FAMILY_2"/>
    <property type="match status" value="1"/>
</dbReference>
<keyword evidence="3" id="KW-0804">Transcription</keyword>
<dbReference type="SUPFAM" id="SSF46689">
    <property type="entry name" value="Homeodomain-like"/>
    <property type="match status" value="1"/>
</dbReference>
<name>A0ABY2S497_9PSEU</name>
<comment type="caution">
    <text evidence="5">The sequence shown here is derived from an EMBL/GenBank/DDBJ whole genome shotgun (WGS) entry which is preliminary data.</text>
</comment>
<evidence type="ECO:0000313" key="5">
    <source>
        <dbReference type="EMBL" id="TKG70620.1"/>
    </source>
</evidence>
<keyword evidence="2" id="KW-0238">DNA-binding</keyword>
<dbReference type="Gene3D" id="1.10.10.60">
    <property type="entry name" value="Homeodomain-like"/>
    <property type="match status" value="1"/>
</dbReference>
<evidence type="ECO:0000256" key="3">
    <source>
        <dbReference type="ARBA" id="ARBA00023163"/>
    </source>
</evidence>
<dbReference type="InterPro" id="IPR009057">
    <property type="entry name" value="Homeodomain-like_sf"/>
</dbReference>
<dbReference type="PRINTS" id="PR00032">
    <property type="entry name" value="HTHARAC"/>
</dbReference>
<dbReference type="PANTHER" id="PTHR46796:SF6">
    <property type="entry name" value="ARAC SUBFAMILY"/>
    <property type="match status" value="1"/>
</dbReference>
<evidence type="ECO:0000256" key="2">
    <source>
        <dbReference type="ARBA" id="ARBA00023125"/>
    </source>
</evidence>
<sequence length="329" mass="36115">MVDRETRDAPAPPVGLLEWNDVISQGFVPLTARTQSASDARDFRGTLSSVAYRSVQVSDVSGRRVTVERSVASIARSDPRAVKLSLQLRGMGRVDQGARTATLFPGDLVIYDTSEPYTLAFDEPFAMRVAMVPRALIAFPQAEIGQLTALRISGRSMPARLLTHMMAEMSRSGLMGGASIRMVESAFVELVGAVLAELPSPARTASSHAIFSSARRLIDQRLGEEELDTTSVALALHVSPRHLQKAFQRHGTTVAAWIRARRLERCARELTDPLLADEPVSAIRSRFGFHDASHFARTFKAQFGMSPREFRRHHGAAITEVVIGDRRAV</sequence>
<dbReference type="InterPro" id="IPR018060">
    <property type="entry name" value="HTH_AraC"/>
</dbReference>
<dbReference type="PANTHER" id="PTHR46796">
    <property type="entry name" value="HTH-TYPE TRANSCRIPTIONAL ACTIVATOR RHAS-RELATED"/>
    <property type="match status" value="1"/>
</dbReference>
<dbReference type="Proteomes" id="UP000309992">
    <property type="component" value="Unassembled WGS sequence"/>
</dbReference>
<organism evidence="5 6">
    <name type="scientific">Prauserella endophytica</name>
    <dbReference type="NCBI Taxonomy" id="1592324"/>
    <lineage>
        <taxon>Bacteria</taxon>
        <taxon>Bacillati</taxon>
        <taxon>Actinomycetota</taxon>
        <taxon>Actinomycetes</taxon>
        <taxon>Pseudonocardiales</taxon>
        <taxon>Pseudonocardiaceae</taxon>
        <taxon>Prauserella</taxon>
        <taxon>Prauserella coralliicola group</taxon>
    </lineage>
</organism>
<dbReference type="InterPro" id="IPR035418">
    <property type="entry name" value="AraC-bd_2"/>
</dbReference>
<protein>
    <submittedName>
        <fullName evidence="5">Helix-turn-helix domain-containing protein</fullName>
    </submittedName>
</protein>